<organism evidence="2 3">
    <name type="scientific">Panicum virgatum</name>
    <name type="common">Blackwell switchgrass</name>
    <dbReference type="NCBI Taxonomy" id="38727"/>
    <lineage>
        <taxon>Eukaryota</taxon>
        <taxon>Viridiplantae</taxon>
        <taxon>Streptophyta</taxon>
        <taxon>Embryophyta</taxon>
        <taxon>Tracheophyta</taxon>
        <taxon>Spermatophyta</taxon>
        <taxon>Magnoliopsida</taxon>
        <taxon>Liliopsida</taxon>
        <taxon>Poales</taxon>
        <taxon>Poaceae</taxon>
        <taxon>PACMAD clade</taxon>
        <taxon>Panicoideae</taxon>
        <taxon>Panicodae</taxon>
        <taxon>Paniceae</taxon>
        <taxon>Panicinae</taxon>
        <taxon>Panicum</taxon>
        <taxon>Panicum sect. Hiantes</taxon>
    </lineage>
</organism>
<gene>
    <name evidence="2" type="ORF">PVAP13_7NG208217</name>
</gene>
<dbReference type="EMBL" id="CM029050">
    <property type="protein sequence ID" value="KAG2566182.1"/>
    <property type="molecule type" value="Genomic_DNA"/>
</dbReference>
<feature type="region of interest" description="Disordered" evidence="1">
    <location>
        <begin position="1"/>
        <end position="32"/>
    </location>
</feature>
<evidence type="ECO:0000313" key="2">
    <source>
        <dbReference type="EMBL" id="KAG2566182.1"/>
    </source>
</evidence>
<proteinExistence type="predicted"/>
<sequence>MEYPRRTLLHTPFSGHPSGSSQPVDGGARPFERTGEGLSMWLLAHTHSLSCSKGKLSAAG</sequence>
<evidence type="ECO:0000313" key="3">
    <source>
        <dbReference type="Proteomes" id="UP000823388"/>
    </source>
</evidence>
<name>A0A8T0Q0S2_PANVG</name>
<comment type="caution">
    <text evidence="2">The sequence shown here is derived from an EMBL/GenBank/DDBJ whole genome shotgun (WGS) entry which is preliminary data.</text>
</comment>
<reference evidence="2" key="1">
    <citation type="submission" date="2020-05" db="EMBL/GenBank/DDBJ databases">
        <title>WGS assembly of Panicum virgatum.</title>
        <authorList>
            <person name="Lovell J.T."/>
            <person name="Jenkins J."/>
            <person name="Shu S."/>
            <person name="Juenger T.E."/>
            <person name="Schmutz J."/>
        </authorList>
    </citation>
    <scope>NUCLEOTIDE SEQUENCE</scope>
    <source>
        <strain evidence="2">AP13</strain>
    </source>
</reference>
<dbReference type="AlphaFoldDB" id="A0A8T0Q0S2"/>
<dbReference type="Proteomes" id="UP000823388">
    <property type="component" value="Chromosome 7N"/>
</dbReference>
<accession>A0A8T0Q0S2</accession>
<keyword evidence="3" id="KW-1185">Reference proteome</keyword>
<protein>
    <submittedName>
        <fullName evidence="2">Uncharacterized protein</fullName>
    </submittedName>
</protein>
<evidence type="ECO:0000256" key="1">
    <source>
        <dbReference type="SAM" id="MobiDB-lite"/>
    </source>
</evidence>